<reference evidence="1 2" key="1">
    <citation type="journal article" date="2022" name="Int. J. Syst. Evol. Microbiol.">
        <title>Cellulosimicrobium protaetiae sp. nov., isolated from the gut of the larva of Protaetia brevitarsis seulensis.</title>
        <authorList>
            <person name="Le Han H."/>
            <person name="Nguyen T.T.H."/>
            <person name="Li Z."/>
            <person name="Shin N.R."/>
            <person name="Kim S.G."/>
        </authorList>
    </citation>
    <scope>NUCLEOTIDE SEQUENCE [LARGE SCALE GENOMIC DNA]</scope>
    <source>
        <strain evidence="1 2">BI34</strain>
    </source>
</reference>
<name>A0A6M5UFZ4_9MICO</name>
<dbReference type="InterPro" id="IPR042099">
    <property type="entry name" value="ANL_N_sf"/>
</dbReference>
<keyword evidence="2" id="KW-1185">Reference proteome</keyword>
<dbReference type="RefSeq" id="WP_154798167.1">
    <property type="nucleotide sequence ID" value="NZ_CP052757.1"/>
</dbReference>
<sequence>MVTAPPPPGPRSDRPAHVADLLRLLTREPGRPRLTWYGDDGERVELSGAVLENWVNKTTNLLVEEFDAGPGARVVLDLPVHWRTIVWALAAWRVGATVVLVAAEEDRTTDEGTTRPDVVVTTRPGSWHGTRAELVAVSLPALARRFDGDLPAGAIDAASAVMTYGDQVGWVPVVDLRSTAVETVSGSLLRHDELVRPSRGGGRVLLESPDPGAPVERASDVLVAAVGTWCAEGSVVLVSAAAGDALVASPDRARRLVDGEGVTDLPERFRAGDTA</sequence>
<dbReference type="Proteomes" id="UP000451354">
    <property type="component" value="Chromosome"/>
</dbReference>
<dbReference type="Gene3D" id="3.40.50.12780">
    <property type="entry name" value="N-terminal domain of ligase-like"/>
    <property type="match status" value="1"/>
</dbReference>
<organism evidence="1 2">
    <name type="scientific">Cellulosimicrobium protaetiae</name>
    <dbReference type="NCBI Taxonomy" id="2587808"/>
    <lineage>
        <taxon>Bacteria</taxon>
        <taxon>Bacillati</taxon>
        <taxon>Actinomycetota</taxon>
        <taxon>Actinomycetes</taxon>
        <taxon>Micrococcales</taxon>
        <taxon>Promicromonosporaceae</taxon>
        <taxon>Cellulosimicrobium</taxon>
    </lineage>
</organism>
<dbReference type="EMBL" id="CP052757">
    <property type="protein sequence ID" value="QJW36113.1"/>
    <property type="molecule type" value="Genomic_DNA"/>
</dbReference>
<proteinExistence type="predicted"/>
<evidence type="ECO:0000313" key="1">
    <source>
        <dbReference type="EMBL" id="QJW36113.1"/>
    </source>
</evidence>
<protein>
    <submittedName>
        <fullName evidence="1">TIGR03089 family protein</fullName>
    </submittedName>
</protein>
<dbReference type="SUPFAM" id="SSF56801">
    <property type="entry name" value="Acetyl-CoA synthetase-like"/>
    <property type="match status" value="1"/>
</dbReference>
<dbReference type="KEGG" id="cprt:FIC82_007765"/>
<gene>
    <name evidence="1" type="ORF">FIC82_007765</name>
</gene>
<dbReference type="AlphaFoldDB" id="A0A6M5UFZ4"/>
<evidence type="ECO:0000313" key="2">
    <source>
        <dbReference type="Proteomes" id="UP000451354"/>
    </source>
</evidence>
<dbReference type="InterPro" id="IPR017523">
    <property type="entry name" value="Rv3268"/>
</dbReference>
<dbReference type="NCBIfam" id="TIGR03089">
    <property type="entry name" value="TIGR03089 family protein"/>
    <property type="match status" value="1"/>
</dbReference>
<accession>A0A6M5UFZ4</accession>
<dbReference type="OrthoDB" id="3396763at2"/>